<keyword evidence="2" id="KW-1185">Reference proteome</keyword>
<sequence length="928" mass="100246">MRVLEAKKVSERPLQLAPDQAPGWHSLEADAVLARLQVSAKEGLSEEEVARRQQQVGLNRMTPKQQQSALVMFLLQFHQPLIYILLAATVVTIFLQEYTDAIVIFAVVFINAIIGYVQESKALTAINALAQRMTARAQVIRDGRRHEIEALQLVPGDVVLVQSGNKFPADVRLVKVRDLQVDESALTGESVAVEKSTVAVPADNVLGDRLCLGFASTSVTYGQATGVVVATGDQTEVGKIQQSIAGAEDLETPLTLKIKEFSQLLLWVILGLCVVVFVVGILRGESKADTFMIVVALAVGAIPEGLPVAVTIMLALGVSKMAARRAIIRKLVAVETLGSTSVICSDKTGTLTENQMTVQRIAAGGQMYQVEGLGYRPEGQIRCGQEVADLTSNRALQLCLHAGLLCNDSAVKEKEGKWIVEGDPTEGALLVAAGKAGFQRTQLEEAYPRLDTIPFESHYQYMATLHGGVRAVIYLKGSVEAVLERCAKSMQANGDLAPLDKAVIMHQVETMANEGMRVLAFATADAPATLAAISHDYTSRDLVFLGLQAMIDPPRQEAIEAVRLCQAAGIDVKMITGDHAATAAAIAGEIGLKGRQHNGKLVALTGKELQQIDDKTLEEVAETTSVFARVSPDQKLRLVKALQARDRVVAMTGDGVNDAPALKQANIGIAMGITGTDVAKDAADMVLTDDNFSSIEGAVEEGRGVFDNLTKFIVWTLPTNLGEGLTILAAIAFGTQLPVQPIHILWINMTTAVLLGLTLAFEPREPGIMDRPPRPASEPILTRDLIMRTLLVGVLMLVATFGLYLYERRYQGASLAEAQTMATTVLIVLEAFYLLSCRSLVRPTQEVGYFSNMWVYYGIAAMLALQAAFIYVPFMNTLFSSAPLNAPQLLRILGAGLVLWLIVSVEKHLRFRSLVRSARQPRTLPAVG</sequence>
<evidence type="ECO:0000313" key="2">
    <source>
        <dbReference type="Proteomes" id="UP000605392"/>
    </source>
</evidence>
<accession>A0ACB5PN01</accession>
<comment type="caution">
    <text evidence="1">The sequence shown here is derived from an EMBL/GenBank/DDBJ whole genome shotgun (WGS) entry which is preliminary data.</text>
</comment>
<name>A0ACB5PN01_9BACT</name>
<dbReference type="Proteomes" id="UP000605392">
    <property type="component" value="Unassembled WGS sequence"/>
</dbReference>
<proteinExistence type="predicted"/>
<gene>
    <name evidence="1" type="ORF">GCM10011375_07250</name>
</gene>
<reference evidence="1 2" key="1">
    <citation type="journal article" date="2019" name="Int. J. Syst. Evol. Microbiol.">
        <title>The Global Catalogue of Microorganisms (GCM) 10K type strain sequencing project: providing services to taxonomists for standard genome sequencing and annotation.</title>
        <authorList>
            <consortium name="The Broad Institute Genomics Platform"/>
            <consortium name="The Broad Institute Genome Sequencing Center for Infectious Disease"/>
            <person name="Wu L."/>
            <person name="Ma J."/>
        </authorList>
    </citation>
    <scope>NUCLEOTIDE SEQUENCE [LARGE SCALE GENOMIC DNA]</scope>
    <source>
        <strain evidence="1 2">CGMCC 1.12720</strain>
    </source>
</reference>
<organism evidence="1 2">
    <name type="scientific">Hymenobacter qilianensis</name>
    <dbReference type="NCBI Taxonomy" id="1385715"/>
    <lineage>
        <taxon>Bacteria</taxon>
        <taxon>Pseudomonadati</taxon>
        <taxon>Bacteroidota</taxon>
        <taxon>Cytophagia</taxon>
        <taxon>Cytophagales</taxon>
        <taxon>Hymenobacteraceae</taxon>
        <taxon>Hymenobacter</taxon>
    </lineage>
</organism>
<protein>
    <submittedName>
        <fullName evidence="1">ATPase</fullName>
    </submittedName>
</protein>
<evidence type="ECO:0000313" key="1">
    <source>
        <dbReference type="EMBL" id="GGF54400.1"/>
    </source>
</evidence>
<dbReference type="EMBL" id="BMFN01000001">
    <property type="protein sequence ID" value="GGF54400.1"/>
    <property type="molecule type" value="Genomic_DNA"/>
</dbReference>